<gene>
    <name evidence="7" type="ORF">CFAM422_005752</name>
</gene>
<dbReference type="Proteomes" id="UP000801864">
    <property type="component" value="Unassembled WGS sequence"/>
</dbReference>
<dbReference type="Pfam" id="PF17100">
    <property type="entry name" value="NACHT_N"/>
    <property type="match status" value="1"/>
</dbReference>
<evidence type="ECO:0000313" key="7">
    <source>
        <dbReference type="EMBL" id="KAF3071995.1"/>
    </source>
</evidence>
<feature type="compositionally biased region" description="Basic and acidic residues" evidence="4">
    <location>
        <begin position="117"/>
        <end position="126"/>
    </location>
</feature>
<feature type="repeat" description="ANK" evidence="3">
    <location>
        <begin position="1260"/>
        <end position="1293"/>
    </location>
</feature>
<feature type="domain" description="NWD NACHT-NTPase N-terminal" evidence="5">
    <location>
        <begin position="140"/>
        <end position="362"/>
    </location>
</feature>
<keyword evidence="2 3" id="KW-0040">ANK repeat</keyword>
<dbReference type="PANTHER" id="PTHR24123:SF33">
    <property type="entry name" value="PROTEIN HOS4"/>
    <property type="match status" value="1"/>
</dbReference>
<dbReference type="Pfam" id="PF12796">
    <property type="entry name" value="Ank_2"/>
    <property type="match status" value="3"/>
</dbReference>
<reference evidence="7 8" key="1">
    <citation type="submission" date="2018-06" db="EMBL/GenBank/DDBJ databases">
        <title>Genome analysis of cellulolytic fungus Trichoderma lentiforme CFAM-422.</title>
        <authorList>
            <person name="Steindorff A.S."/>
            <person name="Formighieri E.F."/>
            <person name="Midorikawa G.E.O."/>
            <person name="Tamietti M.S."/>
            <person name="Ramos E.Z."/>
            <person name="Silva A.S."/>
            <person name="Bon E.P.S."/>
            <person name="Mendes T.D."/>
            <person name="Damaso M.C.T."/>
            <person name="Favaro L.C.L."/>
        </authorList>
    </citation>
    <scope>NUCLEOTIDE SEQUENCE [LARGE SCALE GENOMIC DNA]</scope>
    <source>
        <strain evidence="7 8">CFAM-422</strain>
    </source>
</reference>
<feature type="repeat" description="ANK" evidence="3">
    <location>
        <begin position="1148"/>
        <end position="1183"/>
    </location>
</feature>
<evidence type="ECO:0000256" key="1">
    <source>
        <dbReference type="ARBA" id="ARBA00022737"/>
    </source>
</evidence>
<proteinExistence type="predicted"/>
<dbReference type="InterPro" id="IPR036770">
    <property type="entry name" value="Ankyrin_rpt-contain_sf"/>
</dbReference>
<dbReference type="InterPro" id="IPR027417">
    <property type="entry name" value="P-loop_NTPase"/>
</dbReference>
<dbReference type="InterPro" id="IPR056884">
    <property type="entry name" value="NPHP3-like_N"/>
</dbReference>
<sequence>MASNDDCSWGCDKFFPEAEQASEVGHHQAAKASNSPHLCIHAFYTRSKKFFFPDTIMGFKRWLQKQRQKHSSSSSVNETVAVSSDDARQGEGRQDVTNVIGTRSTNDSTDGQTGRNETNERPKTSKVDYAPSTLDNTPIQELWNVAYERLREENSALIADYESTLKGVVLAGVAQTLSFKGNIREQMWMILQRRMEEVNDNTKLKLGDHEIQMKNISQLILNVINSANSYISQAVGANPFASIAWTGISFLLPSFMNASAESASLAKGLEYISSLITQSKMREELYIEARNHESRVRDHDKFQLSHREYKAALERLYRQILKFEAKTCCYYSSKFRIGLDAVKWNDWEQLIGDVREKEQSFAAIEQIWRDIRHVEEQLANESAVTQQEHREFLNWLSDIDPSSTYNDARVRYENGTNEWLLKGSEEFRAWETNAKSLIWLHGKAGSGKSVLTSSVINYLEDRHTLKPSTALAYFYFSFSDIKKQQVNGMLASLIKQICSDRPGVSQLNAIKRLNDYKTKGQRPDTQPLETALLSSTSGCSAVYVIIDGLDECPLLGGQREKLLKSLRRILTTASDNFHTFLTSRKEPDINLGIRPLLSSPAKIEIDLLSHQQAIDDDIQQYINLTLATEDFNTWPDEVKEEARQLLIRKADCMFQYVRLQLEALRMPSSIAEVRKALHDLPVGLDATYDRILQNIDTRFQSQVINSLKWLAFSKTTLTDEEVSDIFIIHPDDDVVFDETERLFSSTDILKYFSGLIVTLPNYRTIGTHESTYKEAYFEVRLAHFSIKEYLTSRRIAGNPTSAFSFTEIDAHLYITKSCLAYLEYFTAITKTKWKESYESIEHFPLVRYVTKYWALHLEEVPRTSWPTDVTEDAVLALAVRSRSLYLQLHLETNTSMNPYMLHASLKPHCYTALRGFHQLTELLISQECGANKYLTQEDLDFGLHVAAHEGHLDIVRLFLDAGANINTRCDDWGSALDAAAEGQHFDVLKLLISYGTDDSHSQSSLSHSLCRDVRSMTILLDGGADIDKQIGYSGTALCLAAAASDSVFFDLLLERGANVNASGGDYCTPLQAAFRLRYMYRESWLMPARVQKLLDRGADPNIQGGRYGTALQAACRLSLYDSHDIGIVMKAVQLLIEHGAGVNTQGGHYGSALHAAASSHHPQATQVIKLLLDNGAEIDQAGNDEWKTALQVACYEGTIEVVRFLMGCGADVNAEGGRYGTPLQAAAARRLNEDSSREELQTKLSILKLLINEGANINQHGGAALRTAALESPNPHILDLLLAHGADVNACAQNGDTALIAACESLENDTKCVRLLLDHGADVNAWSDYYGTALISTCQTKYHKSGYDRLYDGQTAVLVARALLERGADVNAQHEKYGTALEAACAWNFKLVELLLEHGADVQLQDCAAWYAAAHSGGVFSLRLLLEHGIDVNHVSQEHGTALHAAMDTWDLFGYPPGEYILLSPNKISFLLEHGIDPNVTSESLGSALQIACGEETSLGNIVSEGGMFGIPGTAKWLLEHCPNINVNAPGGLFGSALQAAAYSGRTLLVRVLLDKGANINMRGGKYQSALNAAVVRGCWDLVEILLKAGAIPDCQLQQQPDEEWLQIVLEKDGRGAVERYRKFWEVEMKERERSCSG</sequence>
<feature type="domain" description="Nephrocystin 3-like N-terminal" evidence="6">
    <location>
        <begin position="415"/>
        <end position="584"/>
    </location>
</feature>
<dbReference type="Gene3D" id="1.25.40.20">
    <property type="entry name" value="Ankyrin repeat-containing domain"/>
    <property type="match status" value="5"/>
</dbReference>
<feature type="repeat" description="ANK" evidence="3">
    <location>
        <begin position="1536"/>
        <end position="1565"/>
    </location>
</feature>
<evidence type="ECO:0000259" key="6">
    <source>
        <dbReference type="Pfam" id="PF24883"/>
    </source>
</evidence>
<feature type="compositionally biased region" description="Polar residues" evidence="4">
    <location>
        <begin position="95"/>
        <end position="116"/>
    </location>
</feature>
<feature type="repeat" description="ANK" evidence="3">
    <location>
        <begin position="938"/>
        <end position="970"/>
    </location>
</feature>
<dbReference type="InterPro" id="IPR002110">
    <property type="entry name" value="Ankyrin_rpt"/>
</dbReference>
<dbReference type="Gene3D" id="3.40.50.300">
    <property type="entry name" value="P-loop containing nucleotide triphosphate hydrolases"/>
    <property type="match status" value="1"/>
</dbReference>
<dbReference type="SUPFAM" id="SSF52540">
    <property type="entry name" value="P-loop containing nucleoside triphosphate hydrolases"/>
    <property type="match status" value="1"/>
</dbReference>
<dbReference type="InterPro" id="IPR031359">
    <property type="entry name" value="NACHT_N"/>
</dbReference>
<feature type="repeat" description="ANK" evidence="3">
    <location>
        <begin position="1032"/>
        <end position="1064"/>
    </location>
</feature>
<dbReference type="SUPFAM" id="SSF48403">
    <property type="entry name" value="Ankyrin repeat"/>
    <property type="match status" value="3"/>
</dbReference>
<name>A0A9P4XG30_9HYPO</name>
<protein>
    <submittedName>
        <fullName evidence="7">Ankyrin-1</fullName>
    </submittedName>
</protein>
<keyword evidence="8" id="KW-1185">Reference proteome</keyword>
<dbReference type="PROSITE" id="PS50088">
    <property type="entry name" value="ANK_REPEAT"/>
    <property type="match status" value="7"/>
</dbReference>
<dbReference type="InterPro" id="IPR051165">
    <property type="entry name" value="Multifunctional_ANK_Repeat"/>
</dbReference>
<evidence type="ECO:0000256" key="2">
    <source>
        <dbReference type="ARBA" id="ARBA00023043"/>
    </source>
</evidence>
<organism evidence="7 8">
    <name type="scientific">Trichoderma lentiforme</name>
    <dbReference type="NCBI Taxonomy" id="1567552"/>
    <lineage>
        <taxon>Eukaryota</taxon>
        <taxon>Fungi</taxon>
        <taxon>Dikarya</taxon>
        <taxon>Ascomycota</taxon>
        <taxon>Pezizomycotina</taxon>
        <taxon>Sordariomycetes</taxon>
        <taxon>Hypocreomycetidae</taxon>
        <taxon>Hypocreales</taxon>
        <taxon>Hypocreaceae</taxon>
        <taxon>Trichoderma</taxon>
    </lineage>
</organism>
<feature type="repeat" description="ANK" evidence="3">
    <location>
        <begin position="1185"/>
        <end position="1217"/>
    </location>
</feature>
<evidence type="ECO:0000259" key="5">
    <source>
        <dbReference type="Pfam" id="PF17100"/>
    </source>
</evidence>
<dbReference type="Pfam" id="PF13637">
    <property type="entry name" value="Ank_4"/>
    <property type="match status" value="1"/>
</dbReference>
<feature type="region of interest" description="Disordered" evidence="4">
    <location>
        <begin position="68"/>
        <end position="133"/>
    </location>
</feature>
<dbReference type="PANTHER" id="PTHR24123">
    <property type="entry name" value="ANKYRIN REPEAT-CONTAINING"/>
    <property type="match status" value="1"/>
</dbReference>
<dbReference type="PROSITE" id="PS50297">
    <property type="entry name" value="ANK_REP_REGION"/>
    <property type="match status" value="5"/>
</dbReference>
<accession>A0A9P4XG30</accession>
<dbReference type="SMART" id="SM00248">
    <property type="entry name" value="ANK"/>
    <property type="match status" value="16"/>
</dbReference>
<dbReference type="Pfam" id="PF24883">
    <property type="entry name" value="NPHP3_N"/>
    <property type="match status" value="1"/>
</dbReference>
<evidence type="ECO:0000313" key="8">
    <source>
        <dbReference type="Proteomes" id="UP000801864"/>
    </source>
</evidence>
<dbReference type="EMBL" id="QLNT01000009">
    <property type="protein sequence ID" value="KAF3071995.1"/>
    <property type="molecule type" value="Genomic_DNA"/>
</dbReference>
<keyword evidence="1" id="KW-0677">Repeat</keyword>
<feature type="repeat" description="ANK" evidence="3">
    <location>
        <begin position="1294"/>
        <end position="1328"/>
    </location>
</feature>
<feature type="compositionally biased region" description="Basic and acidic residues" evidence="4">
    <location>
        <begin position="85"/>
        <end position="94"/>
    </location>
</feature>
<comment type="caution">
    <text evidence="7">The sequence shown here is derived from an EMBL/GenBank/DDBJ whole genome shotgun (WGS) entry which is preliminary data.</text>
</comment>
<evidence type="ECO:0000256" key="4">
    <source>
        <dbReference type="SAM" id="MobiDB-lite"/>
    </source>
</evidence>
<evidence type="ECO:0000256" key="3">
    <source>
        <dbReference type="PROSITE-ProRule" id="PRU00023"/>
    </source>
</evidence>